<proteinExistence type="predicted"/>
<keyword evidence="1" id="KW-0812">Transmembrane</keyword>
<feature type="transmembrane region" description="Helical" evidence="1">
    <location>
        <begin position="81"/>
        <end position="107"/>
    </location>
</feature>
<organism evidence="2">
    <name type="scientific">uncultured marine group II/III euryarchaeote KM3_46_H05</name>
    <dbReference type="NCBI Taxonomy" id="1456450"/>
    <lineage>
        <taxon>Archaea</taxon>
        <taxon>Methanobacteriati</taxon>
        <taxon>Methanobacteriota</taxon>
        <taxon>environmental samples</taxon>
    </lineage>
</organism>
<sequence>MEWDHPNDAWVAIVDAEQIDYDKCEPNDQGLTGCTLSDFTILAGGPESEGSLVWDLEPGSTRFITAGKAGTLTLDTNVVTYSYSVGLGLVPLLLLGAVGVVLCLSGVQMAFPIKFGKKGGSAGR</sequence>
<dbReference type="AlphaFoldDB" id="A0A075H3F9"/>
<reference evidence="2" key="1">
    <citation type="journal article" date="2014" name="Genome Biol. Evol.">
        <title>Pangenome evidence for extensive interdomain horizontal transfer affecting lineage core and shell genes in uncultured planktonic thaumarchaeota and euryarchaeota.</title>
        <authorList>
            <person name="Deschamps P."/>
            <person name="Zivanovic Y."/>
            <person name="Moreira D."/>
            <person name="Rodriguez-Valera F."/>
            <person name="Lopez-Garcia P."/>
        </authorList>
    </citation>
    <scope>NUCLEOTIDE SEQUENCE</scope>
</reference>
<dbReference type="EMBL" id="KF900897">
    <property type="protein sequence ID" value="AIF10649.1"/>
    <property type="molecule type" value="Genomic_DNA"/>
</dbReference>
<protein>
    <submittedName>
        <fullName evidence="2">Uncharacterized protein</fullName>
    </submittedName>
</protein>
<evidence type="ECO:0000313" key="2">
    <source>
        <dbReference type="EMBL" id="AIF10649.1"/>
    </source>
</evidence>
<accession>A0A075H3F9</accession>
<name>A0A075H3F9_9EURY</name>
<evidence type="ECO:0000256" key="1">
    <source>
        <dbReference type="SAM" id="Phobius"/>
    </source>
</evidence>
<keyword evidence="1" id="KW-0472">Membrane</keyword>
<keyword evidence="1" id="KW-1133">Transmembrane helix</keyword>